<keyword evidence="1 3" id="KW-0853">WD repeat</keyword>
<dbReference type="SMART" id="SM00320">
    <property type="entry name" value="WD40"/>
    <property type="match status" value="5"/>
</dbReference>
<feature type="region of interest" description="Disordered" evidence="4">
    <location>
        <begin position="406"/>
        <end position="447"/>
    </location>
</feature>
<dbReference type="EMBL" id="WHUW01000003">
    <property type="protein sequence ID" value="KAF8448837.1"/>
    <property type="molecule type" value="Genomic_DNA"/>
</dbReference>
<evidence type="ECO:0000313" key="5">
    <source>
        <dbReference type="EMBL" id="KAF8448837.1"/>
    </source>
</evidence>
<gene>
    <name evidence="5" type="ORF">L210DRAFT_3523267</name>
</gene>
<dbReference type="PROSITE" id="PS50082">
    <property type="entry name" value="WD_REPEATS_2"/>
    <property type="match status" value="2"/>
</dbReference>
<dbReference type="PANTHER" id="PTHR44675:SF1">
    <property type="entry name" value="P21-ACTIVATED PROTEIN KINASE-INTERACTING PROTEIN 1"/>
    <property type="match status" value="1"/>
</dbReference>
<feature type="compositionally biased region" description="Polar residues" evidence="4">
    <location>
        <begin position="26"/>
        <end position="36"/>
    </location>
</feature>
<dbReference type="PANTHER" id="PTHR44675">
    <property type="entry name" value="PAK1 INTERACTING PROTEIN 1"/>
    <property type="match status" value="1"/>
</dbReference>
<dbReference type="InterPro" id="IPR001680">
    <property type="entry name" value="WD40_rpt"/>
</dbReference>
<dbReference type="Pfam" id="PF00400">
    <property type="entry name" value="WD40"/>
    <property type="match status" value="3"/>
</dbReference>
<evidence type="ECO:0000256" key="1">
    <source>
        <dbReference type="ARBA" id="ARBA00022574"/>
    </source>
</evidence>
<reference evidence="5" key="1">
    <citation type="submission" date="2019-10" db="EMBL/GenBank/DDBJ databases">
        <authorList>
            <consortium name="DOE Joint Genome Institute"/>
            <person name="Kuo A."/>
            <person name="Miyauchi S."/>
            <person name="Kiss E."/>
            <person name="Drula E."/>
            <person name="Kohler A."/>
            <person name="Sanchez-Garcia M."/>
            <person name="Andreopoulos B."/>
            <person name="Barry K.W."/>
            <person name="Bonito G."/>
            <person name="Buee M."/>
            <person name="Carver A."/>
            <person name="Chen C."/>
            <person name="Cichocki N."/>
            <person name="Clum A."/>
            <person name="Culley D."/>
            <person name="Crous P.W."/>
            <person name="Fauchery L."/>
            <person name="Girlanda M."/>
            <person name="Hayes R."/>
            <person name="Keri Z."/>
            <person name="LaButti K."/>
            <person name="Lipzen A."/>
            <person name="Lombard V."/>
            <person name="Magnuson J."/>
            <person name="Maillard F."/>
            <person name="Morin E."/>
            <person name="Murat C."/>
            <person name="Nolan M."/>
            <person name="Ohm R."/>
            <person name="Pangilinan J."/>
            <person name="Pereira M."/>
            <person name="Perotto S."/>
            <person name="Peter M."/>
            <person name="Riley R."/>
            <person name="Sitrit Y."/>
            <person name="Stielow B."/>
            <person name="Szollosi G."/>
            <person name="Zifcakova L."/>
            <person name="Stursova M."/>
            <person name="Spatafora J.W."/>
            <person name="Tedersoo L."/>
            <person name="Vaario L.-M."/>
            <person name="Yamada A."/>
            <person name="Yan M."/>
            <person name="Wang P."/>
            <person name="Xu J."/>
            <person name="Bruns T."/>
            <person name="Baldrian P."/>
            <person name="Vilgalys R."/>
            <person name="Henrissat B."/>
            <person name="Grigoriev I.V."/>
            <person name="Hibbett D."/>
            <person name="Nagy L.G."/>
            <person name="Martin F.M."/>
        </authorList>
    </citation>
    <scope>NUCLEOTIDE SEQUENCE</scope>
    <source>
        <strain evidence="5">BED1</strain>
    </source>
</reference>
<dbReference type="InterPro" id="IPR036322">
    <property type="entry name" value="WD40_repeat_dom_sf"/>
</dbReference>
<evidence type="ECO:0000313" key="6">
    <source>
        <dbReference type="Proteomes" id="UP001194468"/>
    </source>
</evidence>
<dbReference type="InterPro" id="IPR015943">
    <property type="entry name" value="WD40/YVTN_repeat-like_dom_sf"/>
</dbReference>
<feature type="compositionally biased region" description="Acidic residues" evidence="4">
    <location>
        <begin position="426"/>
        <end position="435"/>
    </location>
</feature>
<dbReference type="InterPro" id="IPR051959">
    <property type="entry name" value="PAK1-Kinase_Regulator"/>
</dbReference>
<feature type="compositionally biased region" description="Basic and acidic residues" evidence="4">
    <location>
        <begin position="436"/>
        <end position="447"/>
    </location>
</feature>
<feature type="repeat" description="WD" evidence="3">
    <location>
        <begin position="111"/>
        <end position="153"/>
    </location>
</feature>
<keyword evidence="2" id="KW-0677">Repeat</keyword>
<evidence type="ECO:0000256" key="2">
    <source>
        <dbReference type="ARBA" id="ARBA00022737"/>
    </source>
</evidence>
<sequence length="447" mass="49136">MSESKATRKAERNFKKARIETPIMTRKTSPFDQQQLAKCKPSVSFSAKDKGKRKETREDAASTPGLSSKSELPASFVVVAGSYEKLLYGLDGTVTSSESGYEFHVKPIFIFPAHVSSIKAVAASPNGGKWLATGSSDEIVKVWDLARRKEVGGLMHHQGSITYLQFPSRSHLLSASEDGTLCLFHARDWTVLRSLRGHKGRVNSVAIHPSGKVALSVGHDKTLRMWDLMRGKGSASTKLGKEGEVVRWSLSGSMFIVQSLSSLDVFSTDMVLRHTIAHPSRIHSVRFCKRVHGAGELLLVAAEDKKVSIYHVVEDPQSTPTIIAEMVGHSNRVKAVETLDISLPKTTSKSEEARATTTIACTISSDGKIFVYDLAALPAETREVLQVHPVAEYDTQGTRLTCLTVAEGRSDARLPTPSGKRKEREEDVDDEEEAEWEPRVEVLVEEL</sequence>
<dbReference type="SUPFAM" id="SSF50978">
    <property type="entry name" value="WD40 repeat-like"/>
    <property type="match status" value="1"/>
</dbReference>
<organism evidence="5 6">
    <name type="scientific">Boletus edulis BED1</name>
    <dbReference type="NCBI Taxonomy" id="1328754"/>
    <lineage>
        <taxon>Eukaryota</taxon>
        <taxon>Fungi</taxon>
        <taxon>Dikarya</taxon>
        <taxon>Basidiomycota</taxon>
        <taxon>Agaricomycotina</taxon>
        <taxon>Agaricomycetes</taxon>
        <taxon>Agaricomycetidae</taxon>
        <taxon>Boletales</taxon>
        <taxon>Boletineae</taxon>
        <taxon>Boletaceae</taxon>
        <taxon>Boletoideae</taxon>
        <taxon>Boletus</taxon>
    </lineage>
</organism>
<evidence type="ECO:0000256" key="4">
    <source>
        <dbReference type="SAM" id="MobiDB-lite"/>
    </source>
</evidence>
<reference evidence="5" key="2">
    <citation type="journal article" date="2020" name="Nat. Commun.">
        <title>Large-scale genome sequencing of mycorrhizal fungi provides insights into the early evolution of symbiotic traits.</title>
        <authorList>
            <person name="Miyauchi S."/>
            <person name="Kiss E."/>
            <person name="Kuo A."/>
            <person name="Drula E."/>
            <person name="Kohler A."/>
            <person name="Sanchez-Garcia M."/>
            <person name="Morin E."/>
            <person name="Andreopoulos B."/>
            <person name="Barry K.W."/>
            <person name="Bonito G."/>
            <person name="Buee M."/>
            <person name="Carver A."/>
            <person name="Chen C."/>
            <person name="Cichocki N."/>
            <person name="Clum A."/>
            <person name="Culley D."/>
            <person name="Crous P.W."/>
            <person name="Fauchery L."/>
            <person name="Girlanda M."/>
            <person name="Hayes R.D."/>
            <person name="Keri Z."/>
            <person name="LaButti K."/>
            <person name="Lipzen A."/>
            <person name="Lombard V."/>
            <person name="Magnuson J."/>
            <person name="Maillard F."/>
            <person name="Murat C."/>
            <person name="Nolan M."/>
            <person name="Ohm R.A."/>
            <person name="Pangilinan J."/>
            <person name="Pereira M.F."/>
            <person name="Perotto S."/>
            <person name="Peter M."/>
            <person name="Pfister S."/>
            <person name="Riley R."/>
            <person name="Sitrit Y."/>
            <person name="Stielow J.B."/>
            <person name="Szollosi G."/>
            <person name="Zifcakova L."/>
            <person name="Stursova M."/>
            <person name="Spatafora J.W."/>
            <person name="Tedersoo L."/>
            <person name="Vaario L.M."/>
            <person name="Yamada A."/>
            <person name="Yan M."/>
            <person name="Wang P."/>
            <person name="Xu J."/>
            <person name="Bruns T."/>
            <person name="Baldrian P."/>
            <person name="Vilgalys R."/>
            <person name="Dunand C."/>
            <person name="Henrissat B."/>
            <person name="Grigoriev I.V."/>
            <person name="Hibbett D."/>
            <person name="Nagy L.G."/>
            <person name="Martin F.M."/>
        </authorList>
    </citation>
    <scope>NUCLEOTIDE SEQUENCE</scope>
    <source>
        <strain evidence="5">BED1</strain>
    </source>
</reference>
<feature type="region of interest" description="Disordered" evidence="4">
    <location>
        <begin position="1"/>
        <end position="69"/>
    </location>
</feature>
<name>A0AAD4C4B6_BOLED</name>
<dbReference type="Proteomes" id="UP001194468">
    <property type="component" value="Unassembled WGS sequence"/>
</dbReference>
<comment type="caution">
    <text evidence="5">The sequence shown here is derived from an EMBL/GenBank/DDBJ whole genome shotgun (WGS) entry which is preliminary data.</text>
</comment>
<dbReference type="AlphaFoldDB" id="A0AAD4C4B6"/>
<accession>A0AAD4C4B6</accession>
<dbReference type="Gene3D" id="2.130.10.10">
    <property type="entry name" value="YVTN repeat-like/Quinoprotein amine dehydrogenase"/>
    <property type="match status" value="2"/>
</dbReference>
<keyword evidence="6" id="KW-1185">Reference proteome</keyword>
<dbReference type="PROSITE" id="PS00678">
    <property type="entry name" value="WD_REPEATS_1"/>
    <property type="match status" value="2"/>
</dbReference>
<protein>
    <submittedName>
        <fullName evidence="5">WD40 repeat-like protein</fullName>
    </submittedName>
</protein>
<feature type="compositionally biased region" description="Basic and acidic residues" evidence="4">
    <location>
        <begin position="1"/>
        <end position="19"/>
    </location>
</feature>
<evidence type="ECO:0000256" key="3">
    <source>
        <dbReference type="PROSITE-ProRule" id="PRU00221"/>
    </source>
</evidence>
<dbReference type="InterPro" id="IPR019775">
    <property type="entry name" value="WD40_repeat_CS"/>
</dbReference>
<proteinExistence type="predicted"/>
<feature type="repeat" description="WD" evidence="3">
    <location>
        <begin position="195"/>
        <end position="236"/>
    </location>
</feature>
<dbReference type="PROSITE" id="PS50294">
    <property type="entry name" value="WD_REPEATS_REGION"/>
    <property type="match status" value="2"/>
</dbReference>